<reference evidence="1" key="1">
    <citation type="submission" date="2022-08" db="EMBL/GenBank/DDBJ databases">
        <authorList>
            <person name="Volokhov D.V."/>
            <person name="Furtak V.A."/>
            <person name="Zagorodnyaya T.A."/>
        </authorList>
    </citation>
    <scope>NUCLEOTIDE SEQUENCE</scope>
    <source>
        <strain evidence="1">CSL10203-ORH2</strain>
    </source>
</reference>
<sequence length="114" mass="12925">MNYQDMVSRVLSVKFAGLEMGLAKAREQQSFVQHVARTLDDTSWDYRVSMDKDFGVTFCVDTGLVGYKHQYQAIKQALSERFDVDFTVDNLSATLQVSCRRTGYGCRVMFGSAE</sequence>
<name>A0ABT2FFK8_9NEIS</name>
<keyword evidence="2" id="KW-1185">Reference proteome</keyword>
<gene>
    <name evidence="1" type="ORF">NXS09_08080</name>
</gene>
<organism evidence="1 2">
    <name type="scientific">Neisseria montereyensis</name>
    <dbReference type="NCBI Taxonomy" id="2973938"/>
    <lineage>
        <taxon>Bacteria</taxon>
        <taxon>Pseudomonadati</taxon>
        <taxon>Pseudomonadota</taxon>
        <taxon>Betaproteobacteria</taxon>
        <taxon>Neisseriales</taxon>
        <taxon>Neisseriaceae</taxon>
        <taxon>Neisseria</taxon>
    </lineage>
</organism>
<comment type="caution">
    <text evidence="1">The sequence shown here is derived from an EMBL/GenBank/DDBJ whole genome shotgun (WGS) entry which is preliminary data.</text>
</comment>
<dbReference type="Proteomes" id="UP001166947">
    <property type="component" value="Unassembled WGS sequence"/>
</dbReference>
<protein>
    <recommendedName>
        <fullName evidence="3">DUF721 domain-containing protein</fullName>
    </recommendedName>
</protein>
<proteinExistence type="predicted"/>
<evidence type="ECO:0000313" key="2">
    <source>
        <dbReference type="Proteomes" id="UP001166947"/>
    </source>
</evidence>
<dbReference type="RefSeq" id="WP_259292041.1">
    <property type="nucleotide sequence ID" value="NZ_JANUXW010000007.1"/>
</dbReference>
<accession>A0ABT2FFK8</accession>
<reference evidence="1" key="2">
    <citation type="journal article" date="2023" name="Curr. Microbiol.">
        <title>Neisseria montereyensis sp. nov., Isolated from Oropharynx of California Sea Lion (Zalophus californianus): Genomic, Phylogenetic, and Phenotypic Study.</title>
        <authorList>
            <person name="Volokhov D.V."/>
            <person name="Zagorodnyaya T.A."/>
            <person name="Furtak V.A."/>
            <person name="Nattanmai G."/>
            <person name="Randall L."/>
            <person name="Jose S."/>
            <person name="Gao Y."/>
            <person name="Gulland F.M."/>
            <person name="Eisenberg T."/>
            <person name="Delmonte P."/>
            <person name="Blom J."/>
            <person name="Mitchell K.K."/>
        </authorList>
    </citation>
    <scope>NUCLEOTIDE SEQUENCE</scope>
    <source>
        <strain evidence="1">CSL10203-ORH2</strain>
    </source>
</reference>
<evidence type="ECO:0008006" key="3">
    <source>
        <dbReference type="Google" id="ProtNLM"/>
    </source>
</evidence>
<evidence type="ECO:0000313" key="1">
    <source>
        <dbReference type="EMBL" id="MCS4534255.1"/>
    </source>
</evidence>
<dbReference type="EMBL" id="JANUXW010000007">
    <property type="protein sequence ID" value="MCS4534255.1"/>
    <property type="molecule type" value="Genomic_DNA"/>
</dbReference>